<proteinExistence type="predicted"/>
<protein>
    <recommendedName>
        <fullName evidence="1">Amidohydrolase 3 domain-containing protein</fullName>
    </recommendedName>
</protein>
<dbReference type="Proteomes" id="UP001500403">
    <property type="component" value="Unassembled WGS sequence"/>
</dbReference>
<keyword evidence="3" id="KW-1185">Reference proteome</keyword>
<feature type="domain" description="Amidohydrolase 3" evidence="1">
    <location>
        <begin position="1"/>
        <end position="55"/>
    </location>
</feature>
<sequence>MTVNAAYAAGEEHKAGHLAVGYPTDLTVFADTPLATPALGLPDLPVLLTVLHGNPAHHDANL</sequence>
<reference evidence="2 3" key="1">
    <citation type="journal article" date="2019" name="Int. J. Syst. Evol. Microbiol.">
        <title>The Global Catalogue of Microorganisms (GCM) 10K type strain sequencing project: providing services to taxonomists for standard genome sequencing and annotation.</title>
        <authorList>
            <consortium name="The Broad Institute Genomics Platform"/>
            <consortium name="The Broad Institute Genome Sequencing Center for Infectious Disease"/>
            <person name="Wu L."/>
            <person name="Ma J."/>
        </authorList>
    </citation>
    <scope>NUCLEOTIDE SEQUENCE [LARGE SCALE GENOMIC DNA]</scope>
    <source>
        <strain evidence="2 3">JCM 9088</strain>
    </source>
</reference>
<dbReference type="Pfam" id="PF07969">
    <property type="entry name" value="Amidohydro_3"/>
    <property type="match status" value="1"/>
</dbReference>
<name>A0ABN3XPN6_9ACTN</name>
<dbReference type="InterPro" id="IPR013108">
    <property type="entry name" value="Amidohydro_3"/>
</dbReference>
<evidence type="ECO:0000259" key="1">
    <source>
        <dbReference type="Pfam" id="PF07969"/>
    </source>
</evidence>
<evidence type="ECO:0000313" key="3">
    <source>
        <dbReference type="Proteomes" id="UP001500403"/>
    </source>
</evidence>
<accession>A0ABN3XPN6</accession>
<gene>
    <name evidence="2" type="ORF">GCM10010446_61520</name>
</gene>
<organism evidence="2 3">
    <name type="scientific">Streptomyces enissocaesilis</name>
    <dbReference type="NCBI Taxonomy" id="332589"/>
    <lineage>
        <taxon>Bacteria</taxon>
        <taxon>Bacillati</taxon>
        <taxon>Actinomycetota</taxon>
        <taxon>Actinomycetes</taxon>
        <taxon>Kitasatosporales</taxon>
        <taxon>Streptomycetaceae</taxon>
        <taxon>Streptomyces</taxon>
        <taxon>Streptomyces rochei group</taxon>
    </lineage>
</organism>
<evidence type="ECO:0000313" key="2">
    <source>
        <dbReference type="EMBL" id="GAA2967469.1"/>
    </source>
</evidence>
<comment type="caution">
    <text evidence="2">The sequence shown here is derived from an EMBL/GenBank/DDBJ whole genome shotgun (WGS) entry which is preliminary data.</text>
</comment>
<dbReference type="EMBL" id="BAAAUD010000061">
    <property type="protein sequence ID" value="GAA2967469.1"/>
    <property type="molecule type" value="Genomic_DNA"/>
</dbReference>